<dbReference type="STRING" id="370622.LA66_07785"/>
<accession>A0A0B1QBX1</accession>
<name>A0A0B1QBX1_9HYPH</name>
<dbReference type="Gene3D" id="2.40.40.20">
    <property type="match status" value="1"/>
</dbReference>
<dbReference type="RefSeq" id="WP_039190218.1">
    <property type="nucleotide sequence ID" value="NZ_JRFJ01000001.1"/>
</dbReference>
<dbReference type="AlphaFoldDB" id="A0A0B1QBX1"/>
<dbReference type="InterPro" id="IPR009010">
    <property type="entry name" value="Asp_de-COase-like_dom_sf"/>
</dbReference>
<proteinExistence type="predicted"/>
<dbReference type="EMBL" id="JRFJ01000001">
    <property type="protein sequence ID" value="KHJ56422.1"/>
    <property type="molecule type" value="Genomic_DNA"/>
</dbReference>
<evidence type="ECO:0000313" key="3">
    <source>
        <dbReference type="Proteomes" id="UP000030826"/>
    </source>
</evidence>
<comment type="caution">
    <text evidence="2">The sequence shown here is derived from an EMBL/GenBank/DDBJ whole genome shotgun (WGS) entry which is preliminary data.</text>
</comment>
<evidence type="ECO:0000259" key="1">
    <source>
        <dbReference type="Pfam" id="PF01568"/>
    </source>
</evidence>
<feature type="domain" description="Molybdopterin dinucleotide-binding" evidence="1">
    <location>
        <begin position="42"/>
        <end position="112"/>
    </location>
</feature>
<dbReference type="OrthoDB" id="9759518at2"/>
<evidence type="ECO:0000313" key="2">
    <source>
        <dbReference type="EMBL" id="KHJ56422.1"/>
    </source>
</evidence>
<reference evidence="2 3" key="1">
    <citation type="submission" date="2014-09" db="EMBL/GenBank/DDBJ databases">
        <title>Isolation and characterization of Aurantimonas altamirensis ON-56566 from clinical sample following a dog bite.</title>
        <authorList>
            <person name="Eshaghi A."/>
            <person name="Li A."/>
            <person name="Shahinas D."/>
            <person name="Bahn P."/>
            <person name="Kus J.V."/>
            <person name="Patel S.N."/>
        </authorList>
    </citation>
    <scope>NUCLEOTIDE SEQUENCE [LARGE SCALE GENOMIC DNA]</scope>
    <source>
        <strain evidence="2 3">ON-56566</strain>
    </source>
</reference>
<gene>
    <name evidence="2" type="ORF">LA66_07785</name>
</gene>
<dbReference type="Proteomes" id="UP000030826">
    <property type="component" value="Unassembled WGS sequence"/>
</dbReference>
<dbReference type="GO" id="GO:0016491">
    <property type="term" value="F:oxidoreductase activity"/>
    <property type="evidence" value="ECO:0007669"/>
    <property type="project" value="InterPro"/>
</dbReference>
<sequence length="120" mass="12744">MPRRLSAAPHSTIRGYGCAWPEPLWPGRAEEHLFGGGDHAGAKLGPADGQRVVVGNERGDVTLPIKTSDTVRPGVLVHEGLWPNSAFERGEGTNVLTGADSPPPFGGSAFHDTRVWVRVA</sequence>
<organism evidence="2 3">
    <name type="scientific">Aureimonas altamirensis</name>
    <dbReference type="NCBI Taxonomy" id="370622"/>
    <lineage>
        <taxon>Bacteria</taxon>
        <taxon>Pseudomonadati</taxon>
        <taxon>Pseudomonadota</taxon>
        <taxon>Alphaproteobacteria</taxon>
        <taxon>Hyphomicrobiales</taxon>
        <taxon>Aurantimonadaceae</taxon>
        <taxon>Aureimonas</taxon>
    </lineage>
</organism>
<protein>
    <recommendedName>
        <fullName evidence="1">Molybdopterin dinucleotide-binding domain-containing protein</fullName>
    </recommendedName>
</protein>
<dbReference type="SUPFAM" id="SSF50692">
    <property type="entry name" value="ADC-like"/>
    <property type="match status" value="1"/>
</dbReference>
<dbReference type="Pfam" id="PF01568">
    <property type="entry name" value="Molydop_binding"/>
    <property type="match status" value="1"/>
</dbReference>
<dbReference type="GO" id="GO:0043546">
    <property type="term" value="F:molybdopterin cofactor binding"/>
    <property type="evidence" value="ECO:0007669"/>
    <property type="project" value="InterPro"/>
</dbReference>
<dbReference type="InterPro" id="IPR006657">
    <property type="entry name" value="MoPterin_dinucl-bd_dom"/>
</dbReference>